<comment type="caution">
    <text evidence="7">The sequence shown here is derived from an EMBL/GenBank/DDBJ whole genome shotgun (WGS) entry which is preliminary data.</text>
</comment>
<evidence type="ECO:0000256" key="2">
    <source>
        <dbReference type="ARBA" id="ARBA00023224"/>
    </source>
</evidence>
<evidence type="ECO:0000256" key="3">
    <source>
        <dbReference type="ARBA" id="ARBA00029447"/>
    </source>
</evidence>
<keyword evidence="5" id="KW-1133">Transmembrane helix</keyword>
<comment type="subcellular location">
    <subcellularLocation>
        <location evidence="1">Membrane</location>
    </subcellularLocation>
</comment>
<dbReference type="InterPro" id="IPR038158">
    <property type="entry name" value="H-NOX_domain_sf"/>
</dbReference>
<keyword evidence="5" id="KW-0472">Membrane</keyword>
<dbReference type="AlphaFoldDB" id="A0A6P1ZK64"/>
<organism evidence="7 8">
    <name type="scientific">Oceanidesulfovibrio marinus</name>
    <dbReference type="NCBI Taxonomy" id="370038"/>
    <lineage>
        <taxon>Bacteria</taxon>
        <taxon>Pseudomonadati</taxon>
        <taxon>Thermodesulfobacteriota</taxon>
        <taxon>Desulfovibrionia</taxon>
        <taxon>Desulfovibrionales</taxon>
        <taxon>Desulfovibrionaceae</taxon>
        <taxon>Oceanidesulfovibrio</taxon>
    </lineage>
</organism>
<dbReference type="InterPro" id="IPR004089">
    <property type="entry name" value="MCPsignal_dom"/>
</dbReference>
<dbReference type="GO" id="GO:0006935">
    <property type="term" value="P:chemotaxis"/>
    <property type="evidence" value="ECO:0007669"/>
    <property type="project" value="InterPro"/>
</dbReference>
<feature type="transmembrane region" description="Helical" evidence="5">
    <location>
        <begin position="12"/>
        <end position="34"/>
    </location>
</feature>
<dbReference type="InterPro" id="IPR004090">
    <property type="entry name" value="Chemotax_Me-accpt_rcpt"/>
</dbReference>
<evidence type="ECO:0000313" key="8">
    <source>
        <dbReference type="Proteomes" id="UP000434052"/>
    </source>
</evidence>
<sequence length="694" mass="74486">MEMDGRETGYADIGTCILVLGLALCALMFAGVVAGGGSSGWWVAAGAAAVGLIGTIFVFGYIRKNVGRFVDETEGLLGPEAVPASAKTLDGAAAMLRDSLAVASGEERFLLEATTITDSGTPLAIVDQEGGIRLVSRGFADLVDKPISRIQGELITSVLGDDAADILRGDTHGLQVNLQTPARHLRLIIHADWLPTTGQEPMLIISLADAESIAQECKDLQGQQARLLEIGSQISGLAQRVAAAGEQLYASADEQARGAQQQKDQSESVATAMEEMAATVLEVAQNASATSEAADGARRSASEGAQLVGQAVDGIHRVSSHTEKLSTVLDQLGEQSSQIGQIIGVINDIADQTNLLALNAAIEAARAGEAGRGFAVVADEVRKLAEKTMAATKEVEASISTIQSRATEATESMRVTEEQVHQSTELSNRAGQALETILGAIENMVERITQIATAAEQQSAAADEINQSVEEIATIARDSEEGALQTADATKSMTKLAQELLGLAVSLAGNADDQSKFWKSEGQMRGVLPKMMQDFIHEHYGEKISAKVSNALGNPVFLPGVNYPDQVLKQMAHEVGQATNTSTKDVFIAFGKYTVPKFKKMYRRYFKHENLKELYLDMDRVHEQLTKDYPGIQPPRFTYDDKGDTLMMEYTSGRGLFEYFEGIIKGAADFFDKPVSVKITPLTREKARAEIRFL</sequence>
<dbReference type="InterPro" id="IPR024096">
    <property type="entry name" value="NO_sig/Golgi_transp_ligand-bd"/>
</dbReference>
<dbReference type="Pfam" id="PF00015">
    <property type="entry name" value="MCPsignal"/>
    <property type="match status" value="1"/>
</dbReference>
<dbReference type="GO" id="GO:0016020">
    <property type="term" value="C:membrane"/>
    <property type="evidence" value="ECO:0007669"/>
    <property type="project" value="UniProtKB-SubCell"/>
</dbReference>
<gene>
    <name evidence="7" type="ORF">DQK91_07240</name>
</gene>
<proteinExistence type="inferred from homology"/>
<evidence type="ECO:0000256" key="5">
    <source>
        <dbReference type="SAM" id="Phobius"/>
    </source>
</evidence>
<dbReference type="CDD" id="cd11386">
    <property type="entry name" value="MCP_signal"/>
    <property type="match status" value="1"/>
</dbReference>
<evidence type="ECO:0000259" key="6">
    <source>
        <dbReference type="PROSITE" id="PS50111"/>
    </source>
</evidence>
<name>A0A6P1ZK64_9BACT</name>
<dbReference type="GO" id="GO:0020037">
    <property type="term" value="F:heme binding"/>
    <property type="evidence" value="ECO:0007669"/>
    <property type="project" value="InterPro"/>
</dbReference>
<evidence type="ECO:0000313" key="7">
    <source>
        <dbReference type="EMBL" id="TVM35180.1"/>
    </source>
</evidence>
<dbReference type="SUPFAM" id="SSF111126">
    <property type="entry name" value="Ligand-binding domain in the NO signalling and Golgi transport"/>
    <property type="match status" value="1"/>
</dbReference>
<dbReference type="EMBL" id="QMIF01000003">
    <property type="protein sequence ID" value="TVM35180.1"/>
    <property type="molecule type" value="Genomic_DNA"/>
</dbReference>
<dbReference type="GO" id="GO:0004888">
    <property type="term" value="F:transmembrane signaling receptor activity"/>
    <property type="evidence" value="ECO:0007669"/>
    <property type="project" value="InterPro"/>
</dbReference>
<dbReference type="FunFam" id="1.10.287.950:FF:000001">
    <property type="entry name" value="Methyl-accepting chemotaxis sensory transducer"/>
    <property type="match status" value="1"/>
</dbReference>
<keyword evidence="5" id="KW-0812">Transmembrane</keyword>
<protein>
    <submittedName>
        <fullName evidence="7">Chemotaxis protein</fullName>
    </submittedName>
</protein>
<reference evidence="7 8" key="1">
    <citation type="submission" date="2018-06" db="EMBL/GenBank/DDBJ databases">
        <title>Complete genome of Desulfovibrio marinus P48SEP.</title>
        <authorList>
            <person name="Crispim J.S."/>
            <person name="Vidigal P.M.P."/>
            <person name="Silva L.C.F."/>
            <person name="Araujo L.C."/>
            <person name="Laguardia C.N."/>
            <person name="Dias R.S."/>
            <person name="Sousa M.P."/>
            <person name="Paula S.O."/>
            <person name="Silva C."/>
        </authorList>
    </citation>
    <scope>NUCLEOTIDE SEQUENCE [LARGE SCALE GENOMIC DNA]</scope>
    <source>
        <strain evidence="7 8">P48SEP</strain>
    </source>
</reference>
<dbReference type="Gene3D" id="1.10.287.950">
    <property type="entry name" value="Methyl-accepting chemotaxis protein"/>
    <property type="match status" value="1"/>
</dbReference>
<dbReference type="InterPro" id="IPR011644">
    <property type="entry name" value="Heme_NO-bd"/>
</dbReference>
<keyword evidence="2 4" id="KW-0807">Transducer</keyword>
<evidence type="ECO:0000256" key="1">
    <source>
        <dbReference type="ARBA" id="ARBA00004370"/>
    </source>
</evidence>
<dbReference type="PRINTS" id="PR00260">
    <property type="entry name" value="CHEMTRNSDUCR"/>
</dbReference>
<dbReference type="PROSITE" id="PS50111">
    <property type="entry name" value="CHEMOTAXIS_TRANSDUC_2"/>
    <property type="match status" value="1"/>
</dbReference>
<dbReference type="SUPFAM" id="SSF58104">
    <property type="entry name" value="Methyl-accepting chemotaxis protein (MCP) signaling domain"/>
    <property type="match status" value="1"/>
</dbReference>
<dbReference type="Proteomes" id="UP000434052">
    <property type="component" value="Unassembled WGS sequence"/>
</dbReference>
<accession>A0A6P1ZK64</accession>
<dbReference type="GO" id="GO:0007165">
    <property type="term" value="P:signal transduction"/>
    <property type="evidence" value="ECO:0007669"/>
    <property type="project" value="UniProtKB-KW"/>
</dbReference>
<dbReference type="SMART" id="SM00283">
    <property type="entry name" value="MA"/>
    <property type="match status" value="1"/>
</dbReference>
<dbReference type="PANTHER" id="PTHR32089:SF112">
    <property type="entry name" value="LYSOZYME-LIKE PROTEIN-RELATED"/>
    <property type="match status" value="1"/>
</dbReference>
<feature type="domain" description="Methyl-accepting transducer" evidence="6">
    <location>
        <begin position="237"/>
        <end position="473"/>
    </location>
</feature>
<dbReference type="OrthoDB" id="9816383at2"/>
<feature type="transmembrane region" description="Helical" evidence="5">
    <location>
        <begin position="40"/>
        <end position="62"/>
    </location>
</feature>
<dbReference type="Gene3D" id="3.90.1520.10">
    <property type="entry name" value="H-NOX domain"/>
    <property type="match status" value="1"/>
</dbReference>
<dbReference type="PANTHER" id="PTHR32089">
    <property type="entry name" value="METHYL-ACCEPTING CHEMOTAXIS PROTEIN MCPB"/>
    <property type="match status" value="1"/>
</dbReference>
<evidence type="ECO:0000256" key="4">
    <source>
        <dbReference type="PROSITE-ProRule" id="PRU00284"/>
    </source>
</evidence>
<comment type="similarity">
    <text evidence="3">Belongs to the methyl-accepting chemotaxis (MCP) protein family.</text>
</comment>
<dbReference type="Pfam" id="PF07700">
    <property type="entry name" value="HNOB"/>
    <property type="match status" value="1"/>
</dbReference>